<accession>A0AB38X5R3</accession>
<evidence type="ECO:0000313" key="1">
    <source>
        <dbReference type="EMBL" id="WAD02035.1"/>
    </source>
</evidence>
<gene>
    <name evidence="1" type="ORF">ORR04_02215</name>
</gene>
<dbReference type="AlphaFoldDB" id="A0AB38X5R3"/>
<organism evidence="1 2">
    <name type="scientific">Levilactobacillus brevis</name>
    <name type="common">Lactobacillus brevis</name>
    <dbReference type="NCBI Taxonomy" id="1580"/>
    <lineage>
        <taxon>Bacteria</taxon>
        <taxon>Bacillati</taxon>
        <taxon>Bacillota</taxon>
        <taxon>Bacilli</taxon>
        <taxon>Lactobacillales</taxon>
        <taxon>Lactobacillaceae</taxon>
        <taxon>Levilactobacillus</taxon>
    </lineage>
</organism>
<sequence>MDEREQQRLKELADRRRPALEIREEMAGLQDKKYRESQKSLATSKEQVQCLLSQWSEAADQHLVGEPIPVDLHKYSGLDQSGYGENSTNRFIDGVHQQIIQAVGDRDTYKYLWVTQRQDGMVVTVGQTSFKKVLHKGKESTSNSDDLFKQLKRPSGAASMVVWHYPSDQTDAEINEYLRTYLKWAWIIPVNLDKATDGATDRQKISRLETKLGDYLIRKNVPILNFYSHRA</sequence>
<name>A0AB38X5R3_LEVBR</name>
<dbReference type="Proteomes" id="UP001164768">
    <property type="component" value="Chromosome"/>
</dbReference>
<reference evidence="1" key="1">
    <citation type="submission" date="2022-11" db="EMBL/GenBank/DDBJ databases">
        <title>Whole genome sequence of Levilactobacillus brevis SMB091.</title>
        <authorList>
            <person name="Kim J.-M."/>
            <person name="Kim O.-C."/>
            <person name="Choi Y.H."/>
            <person name="Han N.S."/>
            <person name="Hurh B."/>
        </authorList>
    </citation>
    <scope>NUCLEOTIDE SEQUENCE</scope>
    <source>
        <strain evidence="1">SMB091</strain>
    </source>
</reference>
<dbReference type="EMBL" id="CP113117">
    <property type="protein sequence ID" value="WAD02035.1"/>
    <property type="molecule type" value="Genomic_DNA"/>
</dbReference>
<protein>
    <submittedName>
        <fullName evidence="1">Uncharacterized protein</fullName>
    </submittedName>
</protein>
<dbReference type="RefSeq" id="WP_011667565.1">
    <property type="nucleotide sequence ID" value="NZ_BBOW01000064.1"/>
</dbReference>
<evidence type="ECO:0000313" key="2">
    <source>
        <dbReference type="Proteomes" id="UP001164768"/>
    </source>
</evidence>
<proteinExistence type="predicted"/>